<dbReference type="PANTHER" id="PTHR45784:SF3">
    <property type="entry name" value="C-TYPE LECTIN DOMAIN FAMILY 4 MEMBER K-LIKE-RELATED"/>
    <property type="match status" value="1"/>
</dbReference>
<dbReference type="Proteomes" id="UP001497482">
    <property type="component" value="Chromosome 5"/>
</dbReference>
<dbReference type="PROSITE" id="PS00615">
    <property type="entry name" value="C_TYPE_LECTIN_1"/>
    <property type="match status" value="1"/>
</dbReference>
<sequence length="580" mass="67018">MITSLVFLYGIVLVPVTRGQSLEFHLIDLNLTWSEAQQYCRENYTDLVTVETEQDLQRMVVPDGKRVWIGLFDDPVSWKGLITTNSNSWRWSATGDKGSSGYTKWRVSQPDFYNAQDMCVLTRPDGWVDVPCKELLNAVCHTVNSTGKEFHYINKMMNWMEARNFCIINYHDLAMIENEAEIEKMVQWNNSAWIGLHRVPWRWSDGGKGNFRNWISNEPNNHGEEHCVSMGSDLKWADDRCDLQRPFICYKVKDQFVWYDAMEKILGMKPEPVDLLDTEDFYEDPMESSRYQEHIQVEVLPEQILPEQILPEQPVSPLDHEIRQLLRIRAHDQFRGQLTGTVKDAVVFSTIARLLAKQGVQRSRDQVVSKLKNLKKQYRRYKAQTDGNSSWVWPFYEEAERAFGPIPAGSPGVEAAPLQASAPVRSQRPEFDPVEAEKVVVGDWGEQNQGPTPNVAIKREHEPLDDEEEFEYECPPQTVQSVQPNCPIPTKKRKTSIVTQVNNMINATMGTLRDMDRDMQAQEDARLKRLMDHEKDMQRSLIQDMLSLHRTISAENHKRHLELVDRIMTKVPLSSSQPAL</sequence>
<feature type="coiled-coil region" evidence="2">
    <location>
        <begin position="357"/>
        <end position="384"/>
    </location>
</feature>
<dbReference type="PANTHER" id="PTHR45784">
    <property type="entry name" value="C-TYPE LECTIN DOMAIN FAMILY 20 MEMBER A-RELATED"/>
    <property type="match status" value="1"/>
</dbReference>
<proteinExistence type="predicted"/>
<dbReference type="InterPro" id="IPR016187">
    <property type="entry name" value="CTDL_fold"/>
</dbReference>
<keyword evidence="6" id="KW-1185">Reference proteome</keyword>
<feature type="signal peptide" evidence="3">
    <location>
        <begin position="1"/>
        <end position="19"/>
    </location>
</feature>
<feature type="domain" description="C-type lectin" evidence="4">
    <location>
        <begin position="145"/>
        <end position="250"/>
    </location>
</feature>
<dbReference type="AlphaFoldDB" id="A0AAV2LXZ4"/>
<name>A0AAV2LXZ4_KNICA</name>
<evidence type="ECO:0000313" key="5">
    <source>
        <dbReference type="EMBL" id="CAL1605909.1"/>
    </source>
</evidence>
<dbReference type="Pfam" id="PF00059">
    <property type="entry name" value="Lectin_C"/>
    <property type="match status" value="2"/>
</dbReference>
<accession>A0AAV2LXZ4</accession>
<dbReference type="SMART" id="SM00034">
    <property type="entry name" value="CLECT"/>
    <property type="match status" value="2"/>
</dbReference>
<evidence type="ECO:0000256" key="2">
    <source>
        <dbReference type="SAM" id="Coils"/>
    </source>
</evidence>
<dbReference type="InterPro" id="IPR001304">
    <property type="entry name" value="C-type_lectin-like"/>
</dbReference>
<gene>
    <name evidence="5" type="ORF">KC01_LOCUS33204</name>
</gene>
<reference evidence="5 6" key="1">
    <citation type="submission" date="2024-04" db="EMBL/GenBank/DDBJ databases">
        <authorList>
            <person name="Waldvogel A.-M."/>
            <person name="Schoenle A."/>
        </authorList>
    </citation>
    <scope>NUCLEOTIDE SEQUENCE [LARGE SCALE GENOMIC DNA]</scope>
</reference>
<keyword evidence="1" id="KW-1015">Disulfide bond</keyword>
<dbReference type="EMBL" id="OZ035827">
    <property type="protein sequence ID" value="CAL1605909.1"/>
    <property type="molecule type" value="Genomic_DNA"/>
</dbReference>
<dbReference type="Gene3D" id="1.10.10.60">
    <property type="entry name" value="Homeodomain-like"/>
    <property type="match status" value="1"/>
</dbReference>
<evidence type="ECO:0000256" key="3">
    <source>
        <dbReference type="SAM" id="SignalP"/>
    </source>
</evidence>
<protein>
    <recommendedName>
        <fullName evidence="4">C-type lectin domain-containing protein</fullName>
    </recommendedName>
</protein>
<dbReference type="Pfam" id="PF13837">
    <property type="entry name" value="Myb_DNA-bind_4"/>
    <property type="match status" value="1"/>
</dbReference>
<dbReference type="SUPFAM" id="SSF56436">
    <property type="entry name" value="C-type lectin-like"/>
    <property type="match status" value="2"/>
</dbReference>
<dbReference type="InterPro" id="IPR018378">
    <property type="entry name" value="C-type_lectin_CS"/>
</dbReference>
<keyword evidence="3" id="KW-0732">Signal</keyword>
<feature type="domain" description="C-type lectin" evidence="4">
    <location>
        <begin position="24"/>
        <end position="141"/>
    </location>
</feature>
<dbReference type="Gene3D" id="3.10.100.10">
    <property type="entry name" value="Mannose-Binding Protein A, subunit A"/>
    <property type="match status" value="2"/>
</dbReference>
<dbReference type="InterPro" id="IPR044822">
    <property type="entry name" value="Myb_DNA-bind_4"/>
</dbReference>
<dbReference type="PROSITE" id="PS50041">
    <property type="entry name" value="C_TYPE_LECTIN_2"/>
    <property type="match status" value="2"/>
</dbReference>
<dbReference type="CDD" id="cd00037">
    <property type="entry name" value="CLECT"/>
    <property type="match status" value="1"/>
</dbReference>
<keyword evidence="2" id="KW-0175">Coiled coil</keyword>
<feature type="chain" id="PRO_5043494912" description="C-type lectin domain-containing protein" evidence="3">
    <location>
        <begin position="20"/>
        <end position="580"/>
    </location>
</feature>
<evidence type="ECO:0000256" key="1">
    <source>
        <dbReference type="ARBA" id="ARBA00023157"/>
    </source>
</evidence>
<organism evidence="5 6">
    <name type="scientific">Knipowitschia caucasica</name>
    <name type="common">Caucasian dwarf goby</name>
    <name type="synonym">Pomatoschistus caucasicus</name>
    <dbReference type="NCBI Taxonomy" id="637954"/>
    <lineage>
        <taxon>Eukaryota</taxon>
        <taxon>Metazoa</taxon>
        <taxon>Chordata</taxon>
        <taxon>Craniata</taxon>
        <taxon>Vertebrata</taxon>
        <taxon>Euteleostomi</taxon>
        <taxon>Actinopterygii</taxon>
        <taxon>Neopterygii</taxon>
        <taxon>Teleostei</taxon>
        <taxon>Neoteleostei</taxon>
        <taxon>Acanthomorphata</taxon>
        <taxon>Gobiaria</taxon>
        <taxon>Gobiiformes</taxon>
        <taxon>Gobioidei</taxon>
        <taxon>Gobiidae</taxon>
        <taxon>Gobiinae</taxon>
        <taxon>Knipowitschia</taxon>
    </lineage>
</organism>
<evidence type="ECO:0000313" key="6">
    <source>
        <dbReference type="Proteomes" id="UP001497482"/>
    </source>
</evidence>
<evidence type="ECO:0000259" key="4">
    <source>
        <dbReference type="PROSITE" id="PS50041"/>
    </source>
</evidence>
<dbReference type="InterPro" id="IPR016186">
    <property type="entry name" value="C-type_lectin-like/link_sf"/>
</dbReference>